<comment type="caution">
    <text evidence="1">The sequence shown here is derived from an EMBL/GenBank/DDBJ whole genome shotgun (WGS) entry which is preliminary data.</text>
</comment>
<accession>A0ACC0XYB3</accession>
<name>A0ACC0XYB3_9ROSI</name>
<gene>
    <name evidence="1" type="ORF">Pint_08360</name>
</gene>
<evidence type="ECO:0000313" key="2">
    <source>
        <dbReference type="Proteomes" id="UP001163603"/>
    </source>
</evidence>
<dbReference type="Proteomes" id="UP001163603">
    <property type="component" value="Chromosome 10"/>
</dbReference>
<dbReference type="EMBL" id="CM047745">
    <property type="protein sequence ID" value="KAJ0026204.1"/>
    <property type="molecule type" value="Genomic_DNA"/>
</dbReference>
<protein>
    <submittedName>
        <fullName evidence="1">Uncharacterized protein</fullName>
    </submittedName>
</protein>
<keyword evidence="2" id="KW-1185">Reference proteome</keyword>
<organism evidence="1 2">
    <name type="scientific">Pistacia integerrima</name>
    <dbReference type="NCBI Taxonomy" id="434235"/>
    <lineage>
        <taxon>Eukaryota</taxon>
        <taxon>Viridiplantae</taxon>
        <taxon>Streptophyta</taxon>
        <taxon>Embryophyta</taxon>
        <taxon>Tracheophyta</taxon>
        <taxon>Spermatophyta</taxon>
        <taxon>Magnoliopsida</taxon>
        <taxon>eudicotyledons</taxon>
        <taxon>Gunneridae</taxon>
        <taxon>Pentapetalae</taxon>
        <taxon>rosids</taxon>
        <taxon>malvids</taxon>
        <taxon>Sapindales</taxon>
        <taxon>Anacardiaceae</taxon>
        <taxon>Pistacia</taxon>
    </lineage>
</organism>
<sequence length="225" mass="24793">MAFMSPSLTLSSTINAFLNLEAPTLSLASHLFDSKPFPDGLPPTDVDATQDIPSLCDSTSKYCLPHFKNLLGRLNGPSSDVPPVSCIVSDGVMSFTLDAAEELGIPEVLLWTTSACGFMAYVHFHQLIEKGYTPLKDESYLTNGYLETVIDWIPGMKDIRLRDIPTFIRTTDLHTIMIDFILSEDERAKRASAIILNTFHDLEKDVLDAFASILATCTPSVPCIF</sequence>
<proteinExistence type="predicted"/>
<reference evidence="2" key="1">
    <citation type="journal article" date="2023" name="G3 (Bethesda)">
        <title>Genome assembly and association tests identify interacting loci associated with vigor, precocity, and sex in interspecific pistachio rootstocks.</title>
        <authorList>
            <person name="Palmer W."/>
            <person name="Jacygrad E."/>
            <person name="Sagayaradj S."/>
            <person name="Cavanaugh K."/>
            <person name="Han R."/>
            <person name="Bertier L."/>
            <person name="Beede B."/>
            <person name="Kafkas S."/>
            <person name="Golino D."/>
            <person name="Preece J."/>
            <person name="Michelmore R."/>
        </authorList>
    </citation>
    <scope>NUCLEOTIDE SEQUENCE [LARGE SCALE GENOMIC DNA]</scope>
</reference>
<evidence type="ECO:0000313" key="1">
    <source>
        <dbReference type="EMBL" id="KAJ0026204.1"/>
    </source>
</evidence>